<feature type="region of interest" description="Disordered" evidence="1">
    <location>
        <begin position="781"/>
        <end position="827"/>
    </location>
</feature>
<keyword evidence="4" id="KW-1185">Reference proteome</keyword>
<feature type="compositionally biased region" description="Polar residues" evidence="1">
    <location>
        <begin position="456"/>
        <end position="468"/>
    </location>
</feature>
<feature type="compositionally biased region" description="Basic and acidic residues" evidence="1">
    <location>
        <begin position="611"/>
        <end position="621"/>
    </location>
</feature>
<feature type="compositionally biased region" description="Polar residues" evidence="1">
    <location>
        <begin position="354"/>
        <end position="363"/>
    </location>
</feature>
<name>A0A1Q9CL04_SYMMI</name>
<evidence type="ECO:0000256" key="1">
    <source>
        <dbReference type="SAM" id="MobiDB-lite"/>
    </source>
</evidence>
<dbReference type="InterPro" id="IPR054323">
    <property type="entry name" value="SPMIP1_C"/>
</dbReference>
<evidence type="ECO:0000313" key="3">
    <source>
        <dbReference type="EMBL" id="OLP83613.1"/>
    </source>
</evidence>
<organism evidence="3 4">
    <name type="scientific">Symbiodinium microadriaticum</name>
    <name type="common">Dinoflagellate</name>
    <name type="synonym">Zooxanthella microadriatica</name>
    <dbReference type="NCBI Taxonomy" id="2951"/>
    <lineage>
        <taxon>Eukaryota</taxon>
        <taxon>Sar</taxon>
        <taxon>Alveolata</taxon>
        <taxon>Dinophyceae</taxon>
        <taxon>Suessiales</taxon>
        <taxon>Symbiodiniaceae</taxon>
        <taxon>Symbiodinium</taxon>
    </lineage>
</organism>
<dbReference type="EMBL" id="LSRX01001104">
    <property type="protein sequence ID" value="OLP83613.1"/>
    <property type="molecule type" value="Genomic_DNA"/>
</dbReference>
<feature type="compositionally biased region" description="Basic and acidic residues" evidence="1">
    <location>
        <begin position="814"/>
        <end position="827"/>
    </location>
</feature>
<dbReference type="Proteomes" id="UP000186817">
    <property type="component" value="Unassembled WGS sequence"/>
</dbReference>
<evidence type="ECO:0000259" key="2">
    <source>
        <dbReference type="Pfam" id="PF22589"/>
    </source>
</evidence>
<feature type="region of interest" description="Disordered" evidence="1">
    <location>
        <begin position="878"/>
        <end position="919"/>
    </location>
</feature>
<protein>
    <recommendedName>
        <fullName evidence="2">Sperm microtubule inner protein 1 C-terminal domain-containing protein</fullName>
    </recommendedName>
</protein>
<feature type="compositionally biased region" description="Polar residues" evidence="1">
    <location>
        <begin position="407"/>
        <end position="424"/>
    </location>
</feature>
<sequence length="986" mass="107940">MLPRVVYDGSLPDVEIVFLACVDLCCAVHLHLAWSAASAVAQVSVALHAKMAKNEPVQGRIKNFNILWNARQNEVIGTEDKLRWAMLDKQMEFRRSQGEIRTVKLPRAHTNIGPFPGCKRNAQLSPRKSAAVCFLEQRLLRADSDSKLLTMRDSLYDGVSGTGDGRHKYLKSRAKTSIQSRYGDEPATTSHEYGWSRPTGEYRASPYCHKPGVAEAFNRPCTRTCLSSRSLEDLGSAKCHSGAQSKLSADFAKRSFCTDVLQVCGSGQTAHNDEHSCSEETCSCRWVHLLPLLLFLTQDSLFNRHVPEYHVALRLQLTGSCPLPRARESMRANRSGAPQQSRKNGVGLMNAIQRQKSRPQTAPRQRGSPASDPDSTLAAPTPAPEPGSTPLQRAPTADLGASPGPSPTESAMSAAPSGNQRESGTGSGLLKARSVLVSAKEPAGMQGLARRALARSKTSTSIDESGTPSEPARSIAGAVKPALSRARSMPAPEEQGRSSSDEVPASPPESTSDPPAAPRRRSPVVTEVAEVEEVSDVPAAASPDTKSSRLPPQQLRRRTALMAVDLEEGPSVHSQIRNLFGNGERVDPKTWVAFAEKLQHSGQSQPMAGHLDAEDHDRKKAQKAADDEHVHFLSDSRILQVLRDQPATPSTARIRDARRPAQRRAMSAAFTDRGVRLREGQAAQAIFNYQSRSYEDGWGVSTYQPLEQHPAGQPTHACTHNVVADPLAPSNHCYGQADSPGVRKAFEYAQGCAHDHEILFQQSMKRKGRVSKETLEQWKAAKRTGRAAEGGIRKSPEGGNPTLLRSGASYVLNPRDEDPPHPHDRLFKERKARGEFRYGYSSESHRQSINWNQDLYRFEVLSYGGEGCRALYRATSCPHKPSSAGRNPITGQIQDENRTPRRPTEHTQKAREKAGKGVKTLTNHQDLEAEARQTRESRLNTDASFANLCKAGAELGAQRLAEVSKIKATQFRGLSVNVANALKWDD</sequence>
<accession>A0A1Q9CL04</accession>
<dbReference type="OrthoDB" id="441489at2759"/>
<evidence type="ECO:0000313" key="4">
    <source>
        <dbReference type="Proteomes" id="UP000186817"/>
    </source>
</evidence>
<reference evidence="3 4" key="1">
    <citation type="submission" date="2016-02" db="EMBL/GenBank/DDBJ databases">
        <title>Genome analysis of coral dinoflagellate symbionts highlights evolutionary adaptations to a symbiotic lifestyle.</title>
        <authorList>
            <person name="Aranda M."/>
            <person name="Li Y."/>
            <person name="Liew Y.J."/>
            <person name="Baumgarten S."/>
            <person name="Simakov O."/>
            <person name="Wilson M."/>
            <person name="Piel J."/>
            <person name="Ashoor H."/>
            <person name="Bougouffa S."/>
            <person name="Bajic V.B."/>
            <person name="Ryu T."/>
            <person name="Ravasi T."/>
            <person name="Bayer T."/>
            <person name="Micklem G."/>
            <person name="Kim H."/>
            <person name="Bhak J."/>
            <person name="Lajeunesse T.C."/>
            <person name="Voolstra C.R."/>
        </authorList>
    </citation>
    <scope>NUCLEOTIDE SEQUENCE [LARGE SCALE GENOMIC DNA]</scope>
    <source>
        <strain evidence="3 4">CCMP2467</strain>
    </source>
</reference>
<proteinExistence type="predicted"/>
<feature type="region of interest" description="Disordered" evidence="1">
    <location>
        <begin position="600"/>
        <end position="621"/>
    </location>
</feature>
<feature type="region of interest" description="Disordered" evidence="1">
    <location>
        <begin position="354"/>
        <end position="558"/>
    </location>
</feature>
<gene>
    <name evidence="3" type="ORF">AK812_SmicGene35609</name>
</gene>
<dbReference type="AlphaFoldDB" id="A0A1Q9CL04"/>
<dbReference type="Pfam" id="PF22589">
    <property type="entry name" value="SPMIP1"/>
    <property type="match status" value="1"/>
</dbReference>
<feature type="domain" description="Sperm microtubule inner protein 1 C-terminal" evidence="2">
    <location>
        <begin position="151"/>
        <end position="219"/>
    </location>
</feature>
<feature type="compositionally biased region" description="Basic and acidic residues" evidence="1">
    <location>
        <begin position="895"/>
        <end position="915"/>
    </location>
</feature>
<comment type="caution">
    <text evidence="3">The sequence shown here is derived from an EMBL/GenBank/DDBJ whole genome shotgun (WGS) entry which is preliminary data.</text>
</comment>